<protein>
    <submittedName>
        <fullName evidence="5">Helix-turn-helix domain-containing protein</fullName>
    </submittedName>
</protein>
<reference evidence="5" key="1">
    <citation type="submission" date="2020-08" db="EMBL/GenBank/DDBJ databases">
        <title>Genome public.</title>
        <authorList>
            <person name="Liu C."/>
            <person name="Sun Q."/>
        </authorList>
    </citation>
    <scope>NUCLEOTIDE SEQUENCE</scope>
    <source>
        <strain evidence="5">BX12</strain>
    </source>
</reference>
<keyword evidence="1" id="KW-0805">Transcription regulation</keyword>
<dbReference type="Pfam" id="PF12833">
    <property type="entry name" value="HTH_18"/>
    <property type="match status" value="1"/>
</dbReference>
<evidence type="ECO:0000256" key="2">
    <source>
        <dbReference type="ARBA" id="ARBA00023125"/>
    </source>
</evidence>
<dbReference type="Pfam" id="PF07883">
    <property type="entry name" value="Cupin_2"/>
    <property type="match status" value="1"/>
</dbReference>
<dbReference type="Gene3D" id="2.60.120.10">
    <property type="entry name" value="Jelly Rolls"/>
    <property type="match status" value="1"/>
</dbReference>
<dbReference type="CDD" id="cd02208">
    <property type="entry name" value="cupin_RmlC-like"/>
    <property type="match status" value="1"/>
</dbReference>
<accession>A0A923NPG0</accession>
<keyword evidence="2" id="KW-0238">DNA-binding</keyword>
<dbReference type="InterPro" id="IPR018060">
    <property type="entry name" value="HTH_AraC"/>
</dbReference>
<organism evidence="5 6">
    <name type="scientific">Zhenpiania hominis</name>
    <dbReference type="NCBI Taxonomy" id="2763644"/>
    <lineage>
        <taxon>Bacteria</taxon>
        <taxon>Bacillati</taxon>
        <taxon>Bacillota</taxon>
        <taxon>Clostridia</taxon>
        <taxon>Peptostreptococcales</taxon>
        <taxon>Anaerovoracaceae</taxon>
        <taxon>Zhenpiania</taxon>
    </lineage>
</organism>
<feature type="domain" description="HTH araC/xylS-type" evidence="4">
    <location>
        <begin position="179"/>
        <end position="277"/>
    </location>
</feature>
<dbReference type="GO" id="GO:0043565">
    <property type="term" value="F:sequence-specific DNA binding"/>
    <property type="evidence" value="ECO:0007669"/>
    <property type="project" value="InterPro"/>
</dbReference>
<proteinExistence type="predicted"/>
<dbReference type="Proteomes" id="UP000602647">
    <property type="component" value="Unassembled WGS sequence"/>
</dbReference>
<keyword evidence="3" id="KW-0804">Transcription</keyword>
<dbReference type="AlphaFoldDB" id="A0A923NPG0"/>
<dbReference type="PROSITE" id="PS01124">
    <property type="entry name" value="HTH_ARAC_FAMILY_2"/>
    <property type="match status" value="1"/>
</dbReference>
<evidence type="ECO:0000313" key="5">
    <source>
        <dbReference type="EMBL" id="MBC6680822.1"/>
    </source>
</evidence>
<dbReference type="EMBL" id="JACRYT010000019">
    <property type="protein sequence ID" value="MBC6680822.1"/>
    <property type="molecule type" value="Genomic_DNA"/>
</dbReference>
<dbReference type="PANTHER" id="PTHR43280:SF34">
    <property type="entry name" value="ARAC-FAMILY TRANSCRIPTIONAL REGULATOR"/>
    <property type="match status" value="1"/>
</dbReference>
<evidence type="ECO:0000256" key="1">
    <source>
        <dbReference type="ARBA" id="ARBA00023015"/>
    </source>
</evidence>
<dbReference type="InterPro" id="IPR009057">
    <property type="entry name" value="Homeodomain-like_sf"/>
</dbReference>
<keyword evidence="6" id="KW-1185">Reference proteome</keyword>
<comment type="caution">
    <text evidence="5">The sequence shown here is derived from an EMBL/GenBank/DDBJ whole genome shotgun (WGS) entry which is preliminary data.</text>
</comment>
<gene>
    <name evidence="5" type="ORF">H9L42_13410</name>
</gene>
<name>A0A923NPG0_9FIRM</name>
<sequence length="511" mass="59497">MLKEKSIYKDELPVNVVVANIEEYPIHFHDDMEVVYVLEGTVILRNGYYTYTLKQGDIFILNDREMHSFTNTGEKNMVMMLQLDLSYFSKYYDNLKNNFFVTDMDDDSDESLEILRNILARIMMEILQKGYGYEHKVIESTHNLIACLMSDFQYFVMEDGKFVNEAKNKGNKILAGRLNRITDYMYDNYSRKLTLNEIASREHLSIYYLSHVIKEATGLSFQDLLSFIRVEESEKLLLGTNKKIGAIAEETGFSAVRYYIKHFETWYGMHPLEYRKQFTGKVISRETAAKYTRSTPSEIEEAIRKQVKGVYTDYINKQKANPVIVNVNMQEEYTAAREMTWELKELMERENMKPMTGPYELLRSLGETIIASGRNYIVTTASKYPGNLQNLSILVYNFSEVVEAALKSTNSKEVTYDIIKKYDEEMEFLIRCSGLSGEFKVSRYKMFQNKVISDLEDVVRPRAIYSRREELIRQWTSLPVIEFGQLTSSDTLSLRSTLKGFSAELLLVDKK</sequence>
<dbReference type="SUPFAM" id="SSF46689">
    <property type="entry name" value="Homeodomain-like"/>
    <property type="match status" value="2"/>
</dbReference>
<dbReference type="PANTHER" id="PTHR43280">
    <property type="entry name" value="ARAC-FAMILY TRANSCRIPTIONAL REGULATOR"/>
    <property type="match status" value="1"/>
</dbReference>
<evidence type="ECO:0000256" key="3">
    <source>
        <dbReference type="ARBA" id="ARBA00023163"/>
    </source>
</evidence>
<evidence type="ECO:0000259" key="4">
    <source>
        <dbReference type="PROSITE" id="PS01124"/>
    </source>
</evidence>
<dbReference type="SMART" id="SM00342">
    <property type="entry name" value="HTH_ARAC"/>
    <property type="match status" value="1"/>
</dbReference>
<dbReference type="Gene3D" id="1.10.10.60">
    <property type="entry name" value="Homeodomain-like"/>
    <property type="match status" value="2"/>
</dbReference>
<evidence type="ECO:0000313" key="6">
    <source>
        <dbReference type="Proteomes" id="UP000602647"/>
    </source>
</evidence>
<dbReference type="Gene3D" id="2.60.40.1500">
    <property type="entry name" value="Glycosyl hydrolase domain, family 39"/>
    <property type="match status" value="1"/>
</dbReference>
<dbReference type="SUPFAM" id="SSF51182">
    <property type="entry name" value="RmlC-like cupins"/>
    <property type="match status" value="1"/>
</dbReference>
<dbReference type="RefSeq" id="WP_187303917.1">
    <property type="nucleotide sequence ID" value="NZ_JACRYT010000019.1"/>
</dbReference>
<dbReference type="GO" id="GO:0003700">
    <property type="term" value="F:DNA-binding transcription factor activity"/>
    <property type="evidence" value="ECO:0007669"/>
    <property type="project" value="InterPro"/>
</dbReference>
<dbReference type="InterPro" id="IPR013096">
    <property type="entry name" value="Cupin_2"/>
</dbReference>
<dbReference type="InterPro" id="IPR011051">
    <property type="entry name" value="RmlC_Cupin_sf"/>
</dbReference>
<dbReference type="InterPro" id="IPR014710">
    <property type="entry name" value="RmlC-like_jellyroll"/>
</dbReference>